<keyword evidence="1" id="KW-0812">Transmembrane</keyword>
<keyword evidence="1" id="KW-1133">Transmembrane helix</keyword>
<gene>
    <name evidence="2" type="ORF">ACFOUP_16290</name>
</gene>
<sequence>MKDIIDTTFKLTPKGIHLLRNKYTYHMIAYKDVESAYLSKGKSVKNWIVIIVFGGIFLTLSVFLLYHLLNSLLVSDKTVRFYNVFGHGLIAVMILGVAGIVSIYSSLKTVPIIQILTNKSSYKLRVYRNKKKVNEVLSVLSSYGVDVERGNFQH</sequence>
<dbReference type="Proteomes" id="UP001595766">
    <property type="component" value="Unassembled WGS sequence"/>
</dbReference>
<evidence type="ECO:0000313" key="3">
    <source>
        <dbReference type="Proteomes" id="UP001595766"/>
    </source>
</evidence>
<feature type="transmembrane region" description="Helical" evidence="1">
    <location>
        <begin position="47"/>
        <end position="69"/>
    </location>
</feature>
<reference evidence="3" key="1">
    <citation type="journal article" date="2019" name="Int. J. Syst. Evol. Microbiol.">
        <title>The Global Catalogue of Microorganisms (GCM) 10K type strain sequencing project: providing services to taxonomists for standard genome sequencing and annotation.</title>
        <authorList>
            <consortium name="The Broad Institute Genomics Platform"/>
            <consortium name="The Broad Institute Genome Sequencing Center for Infectious Disease"/>
            <person name="Wu L."/>
            <person name="Ma J."/>
        </authorList>
    </citation>
    <scope>NUCLEOTIDE SEQUENCE [LARGE SCALE GENOMIC DNA]</scope>
    <source>
        <strain evidence="3">CECT 8551</strain>
    </source>
</reference>
<keyword evidence="3" id="KW-1185">Reference proteome</keyword>
<dbReference type="EMBL" id="JBHSAV010000088">
    <property type="protein sequence ID" value="MFC3977945.1"/>
    <property type="molecule type" value="Genomic_DNA"/>
</dbReference>
<evidence type="ECO:0000256" key="1">
    <source>
        <dbReference type="SAM" id="Phobius"/>
    </source>
</evidence>
<evidence type="ECO:0000313" key="2">
    <source>
        <dbReference type="EMBL" id="MFC3977945.1"/>
    </source>
</evidence>
<name>A0ABV8ERH1_9BACT</name>
<feature type="transmembrane region" description="Helical" evidence="1">
    <location>
        <begin position="81"/>
        <end position="104"/>
    </location>
</feature>
<proteinExistence type="predicted"/>
<protein>
    <submittedName>
        <fullName evidence="2">Uncharacterized protein</fullName>
    </submittedName>
</protein>
<comment type="caution">
    <text evidence="2">The sequence shown here is derived from an EMBL/GenBank/DDBJ whole genome shotgun (WGS) entry which is preliminary data.</text>
</comment>
<dbReference type="RefSeq" id="WP_241294210.1">
    <property type="nucleotide sequence ID" value="NZ_JAKZGR010000006.1"/>
</dbReference>
<organism evidence="2 3">
    <name type="scientific">Belliella kenyensis</name>
    <dbReference type="NCBI Taxonomy" id="1472724"/>
    <lineage>
        <taxon>Bacteria</taxon>
        <taxon>Pseudomonadati</taxon>
        <taxon>Bacteroidota</taxon>
        <taxon>Cytophagia</taxon>
        <taxon>Cytophagales</taxon>
        <taxon>Cyclobacteriaceae</taxon>
        <taxon>Belliella</taxon>
    </lineage>
</organism>
<keyword evidence="1" id="KW-0472">Membrane</keyword>
<accession>A0ABV8ERH1</accession>